<accession>A0A2P5DU44</accession>
<dbReference type="AlphaFoldDB" id="A0A2P5DU44"/>
<dbReference type="Proteomes" id="UP000237105">
    <property type="component" value="Unassembled WGS sequence"/>
</dbReference>
<name>A0A2P5DU44_PARAD</name>
<keyword evidence="2" id="KW-1185">Reference proteome</keyword>
<sequence>MAERYIVHVPLVLNIHVKWVERLSQPPISHESSVVSDTICYPSSSLGNFS</sequence>
<evidence type="ECO:0000313" key="2">
    <source>
        <dbReference type="Proteomes" id="UP000237105"/>
    </source>
</evidence>
<protein>
    <submittedName>
        <fullName evidence="1">Uncharacterized protein</fullName>
    </submittedName>
</protein>
<comment type="caution">
    <text evidence="1">The sequence shown here is derived from an EMBL/GenBank/DDBJ whole genome shotgun (WGS) entry which is preliminary data.</text>
</comment>
<evidence type="ECO:0000313" key="1">
    <source>
        <dbReference type="EMBL" id="PON76804.1"/>
    </source>
</evidence>
<proteinExistence type="predicted"/>
<dbReference type="EMBL" id="JXTB01000016">
    <property type="protein sequence ID" value="PON76804.1"/>
    <property type="molecule type" value="Genomic_DNA"/>
</dbReference>
<gene>
    <name evidence="1" type="ORF">PanWU01x14_031240</name>
</gene>
<reference evidence="2" key="1">
    <citation type="submission" date="2016-06" db="EMBL/GenBank/DDBJ databases">
        <title>Parallel loss of symbiosis genes in relatives of nitrogen-fixing non-legume Parasponia.</title>
        <authorList>
            <person name="Van Velzen R."/>
            <person name="Holmer R."/>
            <person name="Bu F."/>
            <person name="Rutten L."/>
            <person name="Van Zeijl A."/>
            <person name="Liu W."/>
            <person name="Santuari L."/>
            <person name="Cao Q."/>
            <person name="Sharma T."/>
            <person name="Shen D."/>
            <person name="Roswanjaya Y."/>
            <person name="Wardhani T."/>
            <person name="Kalhor M.S."/>
            <person name="Jansen J."/>
            <person name="Van den Hoogen J."/>
            <person name="Gungor B."/>
            <person name="Hartog M."/>
            <person name="Hontelez J."/>
            <person name="Verver J."/>
            <person name="Yang W.-C."/>
            <person name="Schijlen E."/>
            <person name="Repin R."/>
            <person name="Schilthuizen M."/>
            <person name="Schranz E."/>
            <person name="Heidstra R."/>
            <person name="Miyata K."/>
            <person name="Fedorova E."/>
            <person name="Kohlen W."/>
            <person name="Bisseling T."/>
            <person name="Smit S."/>
            <person name="Geurts R."/>
        </authorList>
    </citation>
    <scope>NUCLEOTIDE SEQUENCE [LARGE SCALE GENOMIC DNA]</scope>
    <source>
        <strain evidence="2">cv. WU1-14</strain>
    </source>
</reference>
<organism evidence="1 2">
    <name type="scientific">Parasponia andersonii</name>
    <name type="common">Sponia andersonii</name>
    <dbReference type="NCBI Taxonomy" id="3476"/>
    <lineage>
        <taxon>Eukaryota</taxon>
        <taxon>Viridiplantae</taxon>
        <taxon>Streptophyta</taxon>
        <taxon>Embryophyta</taxon>
        <taxon>Tracheophyta</taxon>
        <taxon>Spermatophyta</taxon>
        <taxon>Magnoliopsida</taxon>
        <taxon>eudicotyledons</taxon>
        <taxon>Gunneridae</taxon>
        <taxon>Pentapetalae</taxon>
        <taxon>rosids</taxon>
        <taxon>fabids</taxon>
        <taxon>Rosales</taxon>
        <taxon>Cannabaceae</taxon>
        <taxon>Parasponia</taxon>
    </lineage>
</organism>